<evidence type="ECO:0000313" key="2">
    <source>
        <dbReference type="Proteomes" id="UP000653578"/>
    </source>
</evidence>
<proteinExistence type="predicted"/>
<comment type="caution">
    <text evidence="1">The sequence shown here is derived from an EMBL/GenBank/DDBJ whole genome shotgun (WGS) entry which is preliminary data.</text>
</comment>
<dbReference type="Proteomes" id="UP000653578">
    <property type="component" value="Unassembled WGS sequence"/>
</dbReference>
<protein>
    <submittedName>
        <fullName evidence="1">Uncharacterized protein</fullName>
    </submittedName>
</protein>
<organism evidence="1 2">
    <name type="scientific">Paenibacillus plantarum</name>
    <dbReference type="NCBI Taxonomy" id="2654975"/>
    <lineage>
        <taxon>Bacteria</taxon>
        <taxon>Bacillati</taxon>
        <taxon>Bacillota</taxon>
        <taxon>Bacilli</taxon>
        <taxon>Bacillales</taxon>
        <taxon>Paenibacillaceae</taxon>
        <taxon>Paenibacillus</taxon>
    </lineage>
</organism>
<accession>A0ABX1XF94</accession>
<gene>
    <name evidence="1" type="ORF">GC096_23780</name>
</gene>
<keyword evidence="2" id="KW-1185">Reference proteome</keyword>
<sequence length="49" mass="5598">MSEILKCLISYGFDTMGLYRIEAFTNVDAIQSISLLKKFGFNEEALEFT</sequence>
<dbReference type="EMBL" id="WHNY01000067">
    <property type="protein sequence ID" value="NOU67067.1"/>
    <property type="molecule type" value="Genomic_DNA"/>
</dbReference>
<dbReference type="SUPFAM" id="SSF55729">
    <property type="entry name" value="Acyl-CoA N-acyltransferases (Nat)"/>
    <property type="match status" value="1"/>
</dbReference>
<dbReference type="InterPro" id="IPR016181">
    <property type="entry name" value="Acyl_CoA_acyltransferase"/>
</dbReference>
<reference evidence="1 2" key="1">
    <citation type="submission" date="2019-10" db="EMBL/GenBank/DDBJ databases">
        <title>Description of Paenibacillus humi sp. nov.</title>
        <authorList>
            <person name="Carlier A."/>
            <person name="Qi S."/>
        </authorList>
    </citation>
    <scope>NUCLEOTIDE SEQUENCE [LARGE SCALE GENOMIC DNA]</scope>
    <source>
        <strain evidence="1 2">LMG 31461</strain>
    </source>
</reference>
<dbReference type="Gene3D" id="3.40.630.30">
    <property type="match status" value="1"/>
</dbReference>
<evidence type="ECO:0000313" key="1">
    <source>
        <dbReference type="EMBL" id="NOU67067.1"/>
    </source>
</evidence>
<name>A0ABX1XF94_9BACL</name>